<dbReference type="WBParaSite" id="ACRNAN_scaffold2129.g32527.t1">
    <property type="protein sequence ID" value="ACRNAN_scaffold2129.g32527.t1"/>
    <property type="gene ID" value="ACRNAN_scaffold2129.g32527"/>
</dbReference>
<dbReference type="InterPro" id="IPR013861">
    <property type="entry name" value="TMEM115/Pdh1/Rbl19"/>
</dbReference>
<evidence type="ECO:0000313" key="6">
    <source>
        <dbReference type="Proteomes" id="UP000887540"/>
    </source>
</evidence>
<keyword evidence="6" id="KW-1185">Reference proteome</keyword>
<protein>
    <submittedName>
        <fullName evidence="7">Uncharacterized protein</fullName>
    </submittedName>
</protein>
<keyword evidence="3" id="KW-1133">Transmembrane helix</keyword>
<dbReference type="PANTHER" id="PTHR13377:SF3">
    <property type="entry name" value="TRANSMEMBRANE PROTEIN 115"/>
    <property type="match status" value="1"/>
</dbReference>
<keyword evidence="2" id="KW-0812">Transmembrane</keyword>
<organism evidence="6 7">
    <name type="scientific">Acrobeloides nanus</name>
    <dbReference type="NCBI Taxonomy" id="290746"/>
    <lineage>
        <taxon>Eukaryota</taxon>
        <taxon>Metazoa</taxon>
        <taxon>Ecdysozoa</taxon>
        <taxon>Nematoda</taxon>
        <taxon>Chromadorea</taxon>
        <taxon>Rhabditida</taxon>
        <taxon>Tylenchina</taxon>
        <taxon>Cephalobomorpha</taxon>
        <taxon>Cephaloboidea</taxon>
        <taxon>Cephalobidae</taxon>
        <taxon>Acrobeloides</taxon>
    </lineage>
</organism>
<evidence type="ECO:0000313" key="7">
    <source>
        <dbReference type="WBParaSite" id="ACRNAN_scaffold2129.g32527.t1"/>
    </source>
</evidence>
<dbReference type="Proteomes" id="UP000887540">
    <property type="component" value="Unplaced"/>
</dbReference>
<evidence type="ECO:0000256" key="5">
    <source>
        <dbReference type="SAM" id="MobiDB-lite"/>
    </source>
</evidence>
<name>A0A914DAE8_9BILA</name>
<dbReference type="PANTHER" id="PTHR13377">
    <property type="entry name" value="PLACENTAL PROTEIN 6"/>
    <property type="match status" value="1"/>
</dbReference>
<dbReference type="AlphaFoldDB" id="A0A914DAE8"/>
<sequence length="160" mass="18415">MFGIQISWTYLRYYQPHDDTEEIGDSSEHFSWATLFPRRTQPLAIILGKIIFRTLVRLHICKRKRHVDLNQLPTVNVVLPGLDNRDSERRRQKALRDLNERLSRAKKVQSSPDLPDMEDMPTGIVATSPVSATHDDVNRVMFYSGARDSESPSDLSHNIT</sequence>
<reference evidence="7" key="1">
    <citation type="submission" date="2022-11" db="UniProtKB">
        <authorList>
            <consortium name="WormBaseParasite"/>
        </authorList>
    </citation>
    <scope>IDENTIFICATION</scope>
</reference>
<comment type="subcellular location">
    <subcellularLocation>
        <location evidence="1">Membrane</location>
        <topology evidence="1">Multi-pass membrane protein</topology>
    </subcellularLocation>
</comment>
<feature type="region of interest" description="Disordered" evidence="5">
    <location>
        <begin position="97"/>
        <end position="121"/>
    </location>
</feature>
<keyword evidence="4" id="KW-0472">Membrane</keyword>
<evidence type="ECO:0000256" key="1">
    <source>
        <dbReference type="ARBA" id="ARBA00004141"/>
    </source>
</evidence>
<dbReference type="GO" id="GO:0006890">
    <property type="term" value="P:retrograde vesicle-mediated transport, Golgi to endoplasmic reticulum"/>
    <property type="evidence" value="ECO:0007669"/>
    <property type="project" value="InterPro"/>
</dbReference>
<evidence type="ECO:0000256" key="3">
    <source>
        <dbReference type="ARBA" id="ARBA00022989"/>
    </source>
</evidence>
<evidence type="ECO:0000256" key="2">
    <source>
        <dbReference type="ARBA" id="ARBA00022692"/>
    </source>
</evidence>
<dbReference type="GO" id="GO:0005794">
    <property type="term" value="C:Golgi apparatus"/>
    <property type="evidence" value="ECO:0007669"/>
    <property type="project" value="TreeGrafter"/>
</dbReference>
<proteinExistence type="predicted"/>
<evidence type="ECO:0000256" key="4">
    <source>
        <dbReference type="ARBA" id="ARBA00023136"/>
    </source>
</evidence>
<accession>A0A914DAE8</accession>
<dbReference type="GO" id="GO:0016020">
    <property type="term" value="C:membrane"/>
    <property type="evidence" value="ECO:0007669"/>
    <property type="project" value="UniProtKB-SubCell"/>
</dbReference>